<organism evidence="1 2">
    <name type="scientific">Sordaria brevicollis</name>
    <dbReference type="NCBI Taxonomy" id="83679"/>
    <lineage>
        <taxon>Eukaryota</taxon>
        <taxon>Fungi</taxon>
        <taxon>Dikarya</taxon>
        <taxon>Ascomycota</taxon>
        <taxon>Pezizomycotina</taxon>
        <taxon>Sordariomycetes</taxon>
        <taxon>Sordariomycetidae</taxon>
        <taxon>Sordariales</taxon>
        <taxon>Sordariaceae</taxon>
        <taxon>Sordaria</taxon>
    </lineage>
</organism>
<evidence type="ECO:0000313" key="2">
    <source>
        <dbReference type="Proteomes" id="UP001281003"/>
    </source>
</evidence>
<sequence>MCIHNLLSPVRPRRAKETAQLQFESTSTLSIPVTPVETGTESEDDDHPYIVPRNALMRRTTHDNFHAFGHLKRLHNKKFPPHPTWADAMLSMKGDNREPIATLTTVIRDPKWPAFLVFPVPRGLNGKGFDIDLALQILHDDQLGFRLAYAIQTLKYMCKPEKLDPNHLTQFRKERVAKEIWKSLSLFSYLVYAEDNSSCIENFFPFKELWKGRKEGEVKAFWDELKRKGQAPLPIDGMGSLGIPFRRGQMRAASEDWCKDKINFDAEAWHKPVLPNEILGPGWEEELE</sequence>
<proteinExistence type="predicted"/>
<name>A0AAE0PG75_SORBR</name>
<comment type="caution">
    <text evidence="1">The sequence shown here is derived from an EMBL/GenBank/DDBJ whole genome shotgun (WGS) entry which is preliminary data.</text>
</comment>
<protein>
    <submittedName>
        <fullName evidence="1">Uncharacterized protein</fullName>
    </submittedName>
</protein>
<keyword evidence="2" id="KW-1185">Reference proteome</keyword>
<dbReference type="EMBL" id="JAUTDP010000005">
    <property type="protein sequence ID" value="KAK3399373.1"/>
    <property type="molecule type" value="Genomic_DNA"/>
</dbReference>
<dbReference type="Proteomes" id="UP001281003">
    <property type="component" value="Unassembled WGS sequence"/>
</dbReference>
<dbReference type="AlphaFoldDB" id="A0AAE0PG75"/>
<reference evidence="1" key="1">
    <citation type="journal article" date="2023" name="Mol. Phylogenet. Evol.">
        <title>Genome-scale phylogeny and comparative genomics of the fungal order Sordariales.</title>
        <authorList>
            <person name="Hensen N."/>
            <person name="Bonometti L."/>
            <person name="Westerberg I."/>
            <person name="Brannstrom I.O."/>
            <person name="Guillou S."/>
            <person name="Cros-Aarteil S."/>
            <person name="Calhoun S."/>
            <person name="Haridas S."/>
            <person name="Kuo A."/>
            <person name="Mondo S."/>
            <person name="Pangilinan J."/>
            <person name="Riley R."/>
            <person name="LaButti K."/>
            <person name="Andreopoulos B."/>
            <person name="Lipzen A."/>
            <person name="Chen C."/>
            <person name="Yan M."/>
            <person name="Daum C."/>
            <person name="Ng V."/>
            <person name="Clum A."/>
            <person name="Steindorff A."/>
            <person name="Ohm R.A."/>
            <person name="Martin F."/>
            <person name="Silar P."/>
            <person name="Natvig D.O."/>
            <person name="Lalanne C."/>
            <person name="Gautier V."/>
            <person name="Ament-Velasquez S.L."/>
            <person name="Kruys A."/>
            <person name="Hutchinson M.I."/>
            <person name="Powell A.J."/>
            <person name="Barry K."/>
            <person name="Miller A.N."/>
            <person name="Grigoriev I.V."/>
            <person name="Debuchy R."/>
            <person name="Gladieux P."/>
            <person name="Hiltunen Thoren M."/>
            <person name="Johannesson H."/>
        </authorList>
    </citation>
    <scope>NUCLEOTIDE SEQUENCE</scope>
    <source>
        <strain evidence="1">FGSC 1904</strain>
    </source>
</reference>
<reference evidence="1" key="2">
    <citation type="submission" date="2023-07" db="EMBL/GenBank/DDBJ databases">
        <authorList>
            <consortium name="Lawrence Berkeley National Laboratory"/>
            <person name="Haridas S."/>
            <person name="Hensen N."/>
            <person name="Bonometti L."/>
            <person name="Westerberg I."/>
            <person name="Brannstrom I.O."/>
            <person name="Guillou S."/>
            <person name="Cros-Aarteil S."/>
            <person name="Calhoun S."/>
            <person name="Kuo A."/>
            <person name="Mondo S."/>
            <person name="Pangilinan J."/>
            <person name="Riley R."/>
            <person name="LaButti K."/>
            <person name="Andreopoulos B."/>
            <person name="Lipzen A."/>
            <person name="Chen C."/>
            <person name="Yanf M."/>
            <person name="Daum C."/>
            <person name="Ng V."/>
            <person name="Clum A."/>
            <person name="Steindorff A."/>
            <person name="Ohm R."/>
            <person name="Martin F."/>
            <person name="Silar P."/>
            <person name="Natvig D."/>
            <person name="Lalanne C."/>
            <person name="Gautier V."/>
            <person name="Ament-velasquez S.L."/>
            <person name="Kruys A."/>
            <person name="Hutchinson M.I."/>
            <person name="Powell A.J."/>
            <person name="Barry K."/>
            <person name="Miller A.N."/>
            <person name="Grigoriev I.V."/>
            <person name="Debuchy R."/>
            <person name="Gladieux P."/>
            <person name="Thoren M.H."/>
            <person name="Johannesson H."/>
        </authorList>
    </citation>
    <scope>NUCLEOTIDE SEQUENCE</scope>
    <source>
        <strain evidence="1">FGSC 1904</strain>
    </source>
</reference>
<accession>A0AAE0PG75</accession>
<evidence type="ECO:0000313" key="1">
    <source>
        <dbReference type="EMBL" id="KAK3399373.1"/>
    </source>
</evidence>
<gene>
    <name evidence="1" type="ORF">B0T20DRAFT_409960</name>
</gene>